<keyword evidence="3" id="KW-0413">Isomerase</keyword>
<feature type="region of interest" description="Disordered" evidence="1">
    <location>
        <begin position="1"/>
        <end position="35"/>
    </location>
</feature>
<gene>
    <name evidence="3" type="ORF">ACFFTU_15385</name>
</gene>
<accession>A0ABV5PEW6</accession>
<dbReference type="EMBL" id="JBHMCR010000008">
    <property type="protein sequence ID" value="MFB9521333.1"/>
    <property type="molecule type" value="Genomic_DNA"/>
</dbReference>
<dbReference type="EC" id="5.4.99.5" evidence="3"/>
<dbReference type="InterPro" id="IPR002701">
    <property type="entry name" value="CM_II_prokaryot"/>
</dbReference>
<comment type="caution">
    <text evidence="3">The sequence shown here is derived from an EMBL/GenBank/DDBJ whole genome shotgun (WGS) entry which is preliminary data.</text>
</comment>
<dbReference type="InterPro" id="IPR036263">
    <property type="entry name" value="Chorismate_II_sf"/>
</dbReference>
<organism evidence="3 4">
    <name type="scientific">Streptomyces cremeus</name>
    <dbReference type="NCBI Taxonomy" id="66881"/>
    <lineage>
        <taxon>Bacteria</taxon>
        <taxon>Bacillati</taxon>
        <taxon>Actinomycetota</taxon>
        <taxon>Actinomycetes</taxon>
        <taxon>Kitasatosporales</taxon>
        <taxon>Streptomycetaceae</taxon>
        <taxon>Streptomyces</taxon>
    </lineage>
</organism>
<proteinExistence type="predicted"/>
<evidence type="ECO:0000259" key="2">
    <source>
        <dbReference type="Pfam" id="PF01817"/>
    </source>
</evidence>
<name>A0ABV5PEW6_STRCM</name>
<dbReference type="SUPFAM" id="SSF48600">
    <property type="entry name" value="Chorismate mutase II"/>
    <property type="match status" value="1"/>
</dbReference>
<evidence type="ECO:0000256" key="1">
    <source>
        <dbReference type="SAM" id="MobiDB-lite"/>
    </source>
</evidence>
<feature type="domain" description="Chorismate mutase" evidence="2">
    <location>
        <begin position="40"/>
        <end position="89"/>
    </location>
</feature>
<dbReference type="GO" id="GO:0004106">
    <property type="term" value="F:chorismate mutase activity"/>
    <property type="evidence" value="ECO:0007669"/>
    <property type="project" value="UniProtKB-EC"/>
</dbReference>
<dbReference type="Gene3D" id="1.20.59.10">
    <property type="entry name" value="Chorismate mutase"/>
    <property type="match status" value="1"/>
</dbReference>
<dbReference type="RefSeq" id="WP_345227051.1">
    <property type="nucleotide sequence ID" value="NZ_BAAAXE010000014.1"/>
</dbReference>
<feature type="compositionally biased region" description="Basic and acidic residues" evidence="1">
    <location>
        <begin position="9"/>
        <end position="35"/>
    </location>
</feature>
<evidence type="ECO:0000313" key="3">
    <source>
        <dbReference type="EMBL" id="MFB9521333.1"/>
    </source>
</evidence>
<evidence type="ECO:0000313" key="4">
    <source>
        <dbReference type="Proteomes" id="UP001589718"/>
    </source>
</evidence>
<protein>
    <submittedName>
        <fullName evidence="3">Chorismate mutase</fullName>
        <ecNumber evidence="3">5.4.99.5</ecNumber>
    </submittedName>
</protein>
<keyword evidence="4" id="KW-1185">Reference proteome</keyword>
<dbReference type="Proteomes" id="UP001589718">
    <property type="component" value="Unassembled WGS sequence"/>
</dbReference>
<dbReference type="Pfam" id="PF01817">
    <property type="entry name" value="CM_2"/>
    <property type="match status" value="1"/>
</dbReference>
<sequence length="108" mass="12260">MSETVEGCSRPERSTDAVEPHEPRERDNPHEPNEHTELNALDALDDQLIALILQRSRQARNAQRIGRASGRPMTPLARENEMLRRYARHLGREGTAIAMAVLTLSRRP</sequence>
<dbReference type="InterPro" id="IPR036979">
    <property type="entry name" value="CM_dom_sf"/>
</dbReference>
<reference evidence="3 4" key="1">
    <citation type="submission" date="2024-09" db="EMBL/GenBank/DDBJ databases">
        <authorList>
            <person name="Sun Q."/>
            <person name="Mori K."/>
        </authorList>
    </citation>
    <scope>NUCLEOTIDE SEQUENCE [LARGE SCALE GENOMIC DNA]</scope>
    <source>
        <strain evidence="3 4">JCM 4362</strain>
    </source>
</reference>